<reference evidence="1 2" key="1">
    <citation type="submission" date="2017-02" db="EMBL/GenBank/DDBJ databases">
        <authorList>
            <person name="Peterson S.W."/>
        </authorList>
    </citation>
    <scope>NUCLEOTIDE SEQUENCE [LARGE SCALE GENOMIC DNA]</scope>
    <source>
        <strain evidence="1 2">ATCC 43324</strain>
    </source>
</reference>
<organism evidence="1 2">
    <name type="scientific">Segatella oulorum</name>
    <dbReference type="NCBI Taxonomy" id="28136"/>
    <lineage>
        <taxon>Bacteria</taxon>
        <taxon>Pseudomonadati</taxon>
        <taxon>Bacteroidota</taxon>
        <taxon>Bacteroidia</taxon>
        <taxon>Bacteroidales</taxon>
        <taxon>Prevotellaceae</taxon>
        <taxon>Segatella</taxon>
    </lineage>
</organism>
<evidence type="ECO:0000313" key="1">
    <source>
        <dbReference type="EMBL" id="SJZ41143.1"/>
    </source>
</evidence>
<evidence type="ECO:0000313" key="2">
    <source>
        <dbReference type="Proteomes" id="UP000190065"/>
    </source>
</evidence>
<dbReference type="Proteomes" id="UP000190065">
    <property type="component" value="Unassembled WGS sequence"/>
</dbReference>
<dbReference type="AlphaFoldDB" id="A0A1T4KFL7"/>
<dbReference type="EMBL" id="FUXK01000001">
    <property type="protein sequence ID" value="SJZ41143.1"/>
    <property type="molecule type" value="Genomic_DNA"/>
</dbReference>
<proteinExistence type="predicted"/>
<dbReference type="STRING" id="28136.SAMN02745202_00026"/>
<protein>
    <submittedName>
        <fullName evidence="1">Uncharacterized protein</fullName>
    </submittedName>
</protein>
<sequence length="43" mass="5127">MRKYRLMTGEMRGCKSNISLSKMKIKYVKNTFIHIFSKLLFPS</sequence>
<accession>A0A1T4KFL7</accession>
<name>A0A1T4KFL7_9BACT</name>
<gene>
    <name evidence="1" type="ORF">SAMN02745202_00026</name>
</gene>